<keyword evidence="1" id="KW-0732">Signal</keyword>
<name>A0A098E5W5_OSTTA</name>
<protein>
    <submittedName>
        <fullName evidence="2">Unnamed product</fullName>
    </submittedName>
</protein>
<dbReference type="EMBL" id="CAID01000014">
    <property type="protein sequence ID" value="CEG01943.1"/>
    <property type="molecule type" value="Genomic_DNA"/>
</dbReference>
<proteinExistence type="predicted"/>
<sequence>MNSRMRSLLLALVCLVTFTPGAVLANWQCPTFDEDALMETLMVCVQDPDGLCGSTCVGALVSGALSVADEIPIPCEGGISGVLENVFKRCTEENGGTFDPCDGAVEQQLRDNAQSVRCVEGGYLSDYL</sequence>
<comment type="caution">
    <text evidence="2">The sequence shown here is derived from an EMBL/GenBank/DDBJ whole genome shotgun (WGS) entry which is preliminary data.</text>
</comment>
<gene>
    <name evidence="2" type="ORF">OT_ostta14g00075</name>
</gene>
<feature type="chain" id="PRO_5001933928" evidence="1">
    <location>
        <begin position="26"/>
        <end position="128"/>
    </location>
</feature>
<reference evidence="2 3" key="2">
    <citation type="journal article" date="2014" name="BMC Genomics">
        <title>An improved genome of the model marine alga Ostreococcus tauri unfolds by assessing Illumina de novo assemblies.</title>
        <authorList>
            <person name="Blanc-Mathieu R."/>
            <person name="Verhelst B."/>
            <person name="Derelle E."/>
            <person name="Rombauts S."/>
            <person name="Bouget F.Y."/>
            <person name="Carre I."/>
            <person name="Chateau A."/>
            <person name="Eyre-Walker A."/>
            <person name="Grimsley N."/>
            <person name="Moreau H."/>
            <person name="Piegu B."/>
            <person name="Rivals E."/>
            <person name="Schackwitz W."/>
            <person name="Van de Peer Y."/>
            <person name="Piganeau G."/>
        </authorList>
    </citation>
    <scope>NUCLEOTIDE SEQUENCE [LARGE SCALE GENOMIC DNA]</scope>
    <source>
        <strain evidence="3">OTTH 0595 / CCAP 157/2 / RCC745</strain>
    </source>
</reference>
<dbReference type="Proteomes" id="UP000009170">
    <property type="component" value="Unassembled WGS sequence"/>
</dbReference>
<dbReference type="RefSeq" id="XP_003082802.2">
    <property type="nucleotide sequence ID" value="XM_003082754.2"/>
</dbReference>
<dbReference type="InParanoid" id="A0A098E5W5"/>
<dbReference type="GeneID" id="9837611"/>
<evidence type="ECO:0000313" key="3">
    <source>
        <dbReference type="Proteomes" id="UP000009170"/>
    </source>
</evidence>
<reference evidence="3" key="1">
    <citation type="journal article" date="2006" name="Proc. Natl. Acad. Sci. U.S.A.">
        <title>Genome analysis of the smallest free-living eukaryote Ostreococcus tauri unveils many unique features.</title>
        <authorList>
            <person name="Derelle E."/>
            <person name="Ferraz C."/>
            <person name="Rombauts S."/>
            <person name="Rouze P."/>
            <person name="Worden A.Z."/>
            <person name="Robbens S."/>
            <person name="Partensky F."/>
            <person name="Degroeve S."/>
            <person name="Echeynie S."/>
            <person name="Cooke R."/>
            <person name="Saeys Y."/>
            <person name="Wuyts J."/>
            <person name="Jabbari K."/>
            <person name="Bowler C."/>
            <person name="Panaud O."/>
            <person name="Piegu B."/>
            <person name="Ball S.G."/>
            <person name="Ral J.-P."/>
            <person name="Bouget F.-Y."/>
            <person name="Piganeau G."/>
            <person name="De Baets B."/>
            <person name="Picard A."/>
            <person name="Delseny M."/>
            <person name="Demaille J."/>
            <person name="Van de Peer Y."/>
            <person name="Moreau H."/>
        </authorList>
    </citation>
    <scope>NUCLEOTIDE SEQUENCE [LARGE SCALE GENOMIC DNA]</scope>
    <source>
        <strain evidence="3">OTTH 0595 / CCAP 157/2 / RCC745</strain>
    </source>
</reference>
<accession>A0A098E5W5</accession>
<evidence type="ECO:0000313" key="2">
    <source>
        <dbReference type="EMBL" id="CEG01943.1"/>
    </source>
</evidence>
<dbReference type="AlphaFoldDB" id="A0A098E5W5"/>
<evidence type="ECO:0000256" key="1">
    <source>
        <dbReference type="SAM" id="SignalP"/>
    </source>
</evidence>
<dbReference type="KEGG" id="ota:OT_ostta14g00075"/>
<feature type="signal peptide" evidence="1">
    <location>
        <begin position="1"/>
        <end position="25"/>
    </location>
</feature>
<keyword evidence="3" id="KW-1185">Reference proteome</keyword>
<organism evidence="2 3">
    <name type="scientific">Ostreococcus tauri</name>
    <name type="common">Marine green alga</name>
    <dbReference type="NCBI Taxonomy" id="70448"/>
    <lineage>
        <taxon>Eukaryota</taxon>
        <taxon>Viridiplantae</taxon>
        <taxon>Chlorophyta</taxon>
        <taxon>Mamiellophyceae</taxon>
        <taxon>Mamiellales</taxon>
        <taxon>Bathycoccaceae</taxon>
        <taxon>Ostreococcus</taxon>
    </lineage>
</organism>